<dbReference type="SUPFAM" id="SSF55347">
    <property type="entry name" value="Glyceraldehyde-3-phosphate dehydrogenase-like, C-terminal domain"/>
    <property type="match status" value="1"/>
</dbReference>
<feature type="domain" description="Gfo/Idh/MocA-like oxidoreductase N-terminal" evidence="3">
    <location>
        <begin position="4"/>
        <end position="100"/>
    </location>
</feature>
<dbReference type="AlphaFoldDB" id="A0A4R8LW15"/>
<dbReference type="Gene3D" id="3.30.360.10">
    <property type="entry name" value="Dihydrodipicolinate Reductase, domain 2"/>
    <property type="match status" value="1"/>
</dbReference>
<evidence type="ECO:0000259" key="4">
    <source>
        <dbReference type="Pfam" id="PF22725"/>
    </source>
</evidence>
<evidence type="ECO:0000313" key="5">
    <source>
        <dbReference type="EMBL" id="TDY52071.1"/>
    </source>
</evidence>
<dbReference type="EMBL" id="SORI01000040">
    <property type="protein sequence ID" value="TDY52071.1"/>
    <property type="molecule type" value="Genomic_DNA"/>
</dbReference>
<keyword evidence="2" id="KW-0560">Oxidoreductase</keyword>
<evidence type="ECO:0000256" key="1">
    <source>
        <dbReference type="ARBA" id="ARBA00010928"/>
    </source>
</evidence>
<protein>
    <submittedName>
        <fullName evidence="5">Putative dehydrogenase</fullName>
    </submittedName>
</protein>
<reference evidence="5 6" key="1">
    <citation type="submission" date="2019-03" db="EMBL/GenBank/DDBJ databases">
        <title>Genomic Encyclopedia of Type Strains, Phase IV (KMG-IV): sequencing the most valuable type-strain genomes for metagenomic binning, comparative biology and taxonomic classification.</title>
        <authorList>
            <person name="Goeker M."/>
        </authorList>
    </citation>
    <scope>NUCLEOTIDE SEQUENCE [LARGE SCALE GENOMIC DNA]</scope>
    <source>
        <strain evidence="5 6">DSM 25964</strain>
    </source>
</reference>
<evidence type="ECO:0000256" key="2">
    <source>
        <dbReference type="ARBA" id="ARBA00023002"/>
    </source>
</evidence>
<dbReference type="InterPro" id="IPR055170">
    <property type="entry name" value="GFO_IDH_MocA-like_dom"/>
</dbReference>
<dbReference type="RefSeq" id="WP_133959271.1">
    <property type="nucleotide sequence ID" value="NZ_SORI01000040.1"/>
</dbReference>
<dbReference type="InterPro" id="IPR036291">
    <property type="entry name" value="NAD(P)-bd_dom_sf"/>
</dbReference>
<keyword evidence="6" id="KW-1185">Reference proteome</keyword>
<dbReference type="Pfam" id="PF22725">
    <property type="entry name" value="GFO_IDH_MocA_C3"/>
    <property type="match status" value="1"/>
</dbReference>
<dbReference type="Gene3D" id="3.40.50.720">
    <property type="entry name" value="NAD(P)-binding Rossmann-like Domain"/>
    <property type="match status" value="1"/>
</dbReference>
<sequence length="388" mass="42525">MKKVRIGMVGAGFISRIHLESYKRVYGLQASVEAVCARSDTTKDFAAAYGIPKVYSDYHDLMKDPDIDVVDICTPPQLHAVMIEEFLSAGKHVISEKPFTGYFGVPGDVQPVGKVCKRKMYDAVLEGMERTAGIVRKSGRLFCYAEDWVYAPAVAKASEILKKTGDKILFLKAEESHSGSHAWHAAEWAQTGGGSMIRQGCHPLSAVLHLKMTEAKARGEAFSVESVVCDTGVVTEKLTKEERRFIAANPVDVEDWSMLSLTFGDGTKATIFSGDFVTGGVRNLIEFNTNTGTLVCNIAPNNGMMTYAADASVLKDVYLTEKVETTAGWQYVLLDEESARGYLQEAQDFMECVATGRQPLSGLDLAYETIKITYAGYLSAEKGERVKL</sequence>
<gene>
    <name evidence="5" type="ORF">C8D99_1403</name>
</gene>
<dbReference type="GO" id="GO:0016491">
    <property type="term" value="F:oxidoreductase activity"/>
    <property type="evidence" value="ECO:0007669"/>
    <property type="project" value="UniProtKB-KW"/>
</dbReference>
<dbReference type="PANTHER" id="PTHR42840:SF3">
    <property type="entry name" value="BINDING ROSSMANN FOLD OXIDOREDUCTASE, PUTATIVE (AFU_ORTHOLOGUE AFUA_2G10240)-RELATED"/>
    <property type="match status" value="1"/>
</dbReference>
<dbReference type="PANTHER" id="PTHR42840">
    <property type="entry name" value="NAD(P)-BINDING ROSSMANN-FOLD SUPERFAMILY PROTEIN-RELATED"/>
    <property type="match status" value="1"/>
</dbReference>
<evidence type="ECO:0000313" key="6">
    <source>
        <dbReference type="Proteomes" id="UP000295066"/>
    </source>
</evidence>
<dbReference type="InterPro" id="IPR000683">
    <property type="entry name" value="Gfo/Idh/MocA-like_OxRdtase_N"/>
</dbReference>
<comment type="caution">
    <text evidence="5">The sequence shown here is derived from an EMBL/GenBank/DDBJ whole genome shotgun (WGS) entry which is preliminary data.</text>
</comment>
<name>A0A4R8LW15_9BACT</name>
<feature type="domain" description="GFO/IDH/MocA-like oxidoreductase" evidence="4">
    <location>
        <begin position="185"/>
        <end position="294"/>
    </location>
</feature>
<comment type="similarity">
    <text evidence="1">Belongs to the Gfo/Idh/MocA family.</text>
</comment>
<proteinExistence type="inferred from homology"/>
<dbReference type="SUPFAM" id="SSF51735">
    <property type="entry name" value="NAD(P)-binding Rossmann-fold domains"/>
    <property type="match status" value="1"/>
</dbReference>
<accession>A0A4R8LW15</accession>
<evidence type="ECO:0000259" key="3">
    <source>
        <dbReference type="Pfam" id="PF01408"/>
    </source>
</evidence>
<dbReference type="OrthoDB" id="9815825at2"/>
<organism evidence="5 6">
    <name type="scientific">Aminivibrio pyruvatiphilus</name>
    <dbReference type="NCBI Taxonomy" id="1005740"/>
    <lineage>
        <taxon>Bacteria</taxon>
        <taxon>Thermotogati</taxon>
        <taxon>Synergistota</taxon>
        <taxon>Synergistia</taxon>
        <taxon>Synergistales</taxon>
        <taxon>Aminobacteriaceae</taxon>
        <taxon>Aminivibrio</taxon>
    </lineage>
</organism>
<dbReference type="Proteomes" id="UP000295066">
    <property type="component" value="Unassembled WGS sequence"/>
</dbReference>
<dbReference type="GO" id="GO:0000166">
    <property type="term" value="F:nucleotide binding"/>
    <property type="evidence" value="ECO:0007669"/>
    <property type="project" value="InterPro"/>
</dbReference>
<dbReference type="Pfam" id="PF01408">
    <property type="entry name" value="GFO_IDH_MocA"/>
    <property type="match status" value="1"/>
</dbReference>